<keyword evidence="2" id="KW-1185">Reference proteome</keyword>
<organism evidence="1 2">
    <name type="scientific">Sinomonas terricola</name>
    <dbReference type="NCBI Taxonomy" id="3110330"/>
    <lineage>
        <taxon>Bacteria</taxon>
        <taxon>Bacillati</taxon>
        <taxon>Actinomycetota</taxon>
        <taxon>Actinomycetes</taxon>
        <taxon>Micrococcales</taxon>
        <taxon>Micrococcaceae</taxon>
        <taxon>Sinomonas</taxon>
    </lineage>
</organism>
<accession>A0ABU5TBC0</accession>
<protein>
    <submittedName>
        <fullName evidence="1">Uncharacterized protein</fullName>
    </submittedName>
</protein>
<sequence length="252" mass="27721">MANEEHRPNVVLLTAAVSPTTSGKIAVRDPAIRLRQYQGAIARWASALHGSLFRLVVVETTGEPAEKLLAGLGKTESSRVRVLDYSPTPQELARGKGAVEIASIRHVIAQEMLDANSTLFKCTGRLVVVNARRIIEPLGDSVVRSRMTADRSWVDTRFIGAVVGTWTEQLFRDIDLVDDDAGRYLERVMAARLSYESAINGVRLERFHERPLFEGVSGTHGARYSSSAASIRDRLFRPVESVLGAVAARKQI</sequence>
<name>A0ABU5TBC0_9MICC</name>
<dbReference type="Proteomes" id="UP001304769">
    <property type="component" value="Unassembled WGS sequence"/>
</dbReference>
<dbReference type="RefSeq" id="WP_323280906.1">
    <property type="nucleotide sequence ID" value="NZ_JAYGGQ010000020.1"/>
</dbReference>
<reference evidence="1 2" key="1">
    <citation type="submission" date="2023-12" db="EMBL/GenBank/DDBJ databases">
        <title>Sinomonas terricola sp. nov, isolated from litchi orchard soil in Guangdong, PR China.</title>
        <authorList>
            <person name="Jiaxin W."/>
            <person name="Yang Z."/>
            <person name="Honghui Z."/>
        </authorList>
    </citation>
    <scope>NUCLEOTIDE SEQUENCE [LARGE SCALE GENOMIC DNA]</scope>
    <source>
        <strain evidence="1 2">JGH33</strain>
    </source>
</reference>
<evidence type="ECO:0000313" key="1">
    <source>
        <dbReference type="EMBL" id="MEA5456993.1"/>
    </source>
</evidence>
<dbReference type="EMBL" id="JAYGGQ010000020">
    <property type="protein sequence ID" value="MEA5456993.1"/>
    <property type="molecule type" value="Genomic_DNA"/>
</dbReference>
<proteinExistence type="predicted"/>
<gene>
    <name evidence="1" type="ORF">SPF06_19900</name>
</gene>
<comment type="caution">
    <text evidence="1">The sequence shown here is derived from an EMBL/GenBank/DDBJ whole genome shotgun (WGS) entry which is preliminary data.</text>
</comment>
<evidence type="ECO:0000313" key="2">
    <source>
        <dbReference type="Proteomes" id="UP001304769"/>
    </source>
</evidence>